<feature type="transmembrane region" description="Helical" evidence="1">
    <location>
        <begin position="30"/>
        <end position="60"/>
    </location>
</feature>
<proteinExistence type="predicted"/>
<keyword evidence="1" id="KW-0472">Membrane</keyword>
<dbReference type="EMBL" id="AP022870">
    <property type="protein sequence ID" value="BCB79178.1"/>
    <property type="molecule type" value="Genomic_DNA"/>
</dbReference>
<organism evidence="2 3">
    <name type="scientific">Phytohabitans flavus</name>
    <dbReference type="NCBI Taxonomy" id="1076124"/>
    <lineage>
        <taxon>Bacteria</taxon>
        <taxon>Bacillati</taxon>
        <taxon>Actinomycetota</taxon>
        <taxon>Actinomycetes</taxon>
        <taxon>Micromonosporales</taxon>
        <taxon>Micromonosporaceae</taxon>
    </lineage>
</organism>
<reference evidence="2 3" key="1">
    <citation type="submission" date="2020-03" db="EMBL/GenBank/DDBJ databases">
        <title>Whole genome shotgun sequence of Phytohabitans flavus NBRC 107702.</title>
        <authorList>
            <person name="Komaki H."/>
            <person name="Tamura T."/>
        </authorList>
    </citation>
    <scope>NUCLEOTIDE SEQUENCE [LARGE SCALE GENOMIC DNA]</scope>
    <source>
        <strain evidence="2 3">NBRC 107702</strain>
    </source>
</reference>
<dbReference type="AlphaFoldDB" id="A0A6F8XZM9"/>
<evidence type="ECO:0000313" key="2">
    <source>
        <dbReference type="EMBL" id="BCB79178.1"/>
    </source>
</evidence>
<gene>
    <name evidence="2" type="ORF">Pflav_055880</name>
</gene>
<keyword evidence="1" id="KW-0812">Transmembrane</keyword>
<dbReference type="KEGG" id="pfla:Pflav_055880"/>
<evidence type="ECO:0000313" key="3">
    <source>
        <dbReference type="Proteomes" id="UP000502508"/>
    </source>
</evidence>
<accession>A0A6F8XZM9</accession>
<keyword evidence="3" id="KW-1185">Reference proteome</keyword>
<dbReference type="RefSeq" id="WP_173039041.1">
    <property type="nucleotide sequence ID" value="NZ_AP022870.1"/>
</dbReference>
<name>A0A6F8XZM9_9ACTN</name>
<sequence length="81" mass="8238">MVGLIGGSIVLTIGLLIARAQPWWLTVLVGASIFAIFFASTGNPSGLITALVMAVAFVLAARQPSAPGQQPAPVPAVNLAR</sequence>
<evidence type="ECO:0000256" key="1">
    <source>
        <dbReference type="SAM" id="Phobius"/>
    </source>
</evidence>
<keyword evidence="1" id="KW-1133">Transmembrane helix</keyword>
<reference evidence="2 3" key="2">
    <citation type="submission" date="2020-03" db="EMBL/GenBank/DDBJ databases">
        <authorList>
            <person name="Ichikawa N."/>
            <person name="Kimura A."/>
            <person name="Kitahashi Y."/>
            <person name="Uohara A."/>
        </authorList>
    </citation>
    <scope>NUCLEOTIDE SEQUENCE [LARGE SCALE GENOMIC DNA]</scope>
    <source>
        <strain evidence="2 3">NBRC 107702</strain>
    </source>
</reference>
<protein>
    <submittedName>
        <fullName evidence="2">Uncharacterized protein</fullName>
    </submittedName>
</protein>
<dbReference type="Proteomes" id="UP000502508">
    <property type="component" value="Chromosome"/>
</dbReference>